<comment type="caution">
    <text evidence="2">The sequence shown here is derived from an EMBL/GenBank/DDBJ whole genome shotgun (WGS) entry which is preliminary data.</text>
</comment>
<dbReference type="Pfam" id="PF11187">
    <property type="entry name" value="Mbeg1-like"/>
    <property type="match status" value="1"/>
</dbReference>
<gene>
    <name evidence="2" type="ORF">D1B31_03885</name>
</gene>
<dbReference type="SUPFAM" id="SSF53474">
    <property type="entry name" value="alpha/beta-Hydrolases"/>
    <property type="match status" value="1"/>
</dbReference>
<dbReference type="EMBL" id="QWEG01000002">
    <property type="protein sequence ID" value="RHW42735.1"/>
    <property type="molecule type" value="Genomic_DNA"/>
</dbReference>
<dbReference type="Proteomes" id="UP000284416">
    <property type="component" value="Unassembled WGS sequence"/>
</dbReference>
<dbReference type="InterPro" id="IPR024499">
    <property type="entry name" value="Mbeg1-like"/>
</dbReference>
<feature type="transmembrane region" description="Helical" evidence="1">
    <location>
        <begin position="297"/>
        <end position="318"/>
    </location>
</feature>
<keyword evidence="1" id="KW-0812">Transmembrane</keyword>
<keyword evidence="1" id="KW-1133">Transmembrane helix</keyword>
<dbReference type="RefSeq" id="WP_118919431.1">
    <property type="nucleotide sequence ID" value="NZ_QWEG01000002.1"/>
</dbReference>
<dbReference type="AlphaFoldDB" id="A0A417YYL9"/>
<evidence type="ECO:0000313" key="2">
    <source>
        <dbReference type="EMBL" id="RHW42735.1"/>
    </source>
</evidence>
<evidence type="ECO:0000313" key="3">
    <source>
        <dbReference type="Proteomes" id="UP000284416"/>
    </source>
</evidence>
<organism evidence="2 3">
    <name type="scientific">Neobacillus notoginsengisoli</name>
    <dbReference type="NCBI Taxonomy" id="1578198"/>
    <lineage>
        <taxon>Bacteria</taxon>
        <taxon>Bacillati</taxon>
        <taxon>Bacillota</taxon>
        <taxon>Bacilli</taxon>
        <taxon>Bacillales</taxon>
        <taxon>Bacillaceae</taxon>
        <taxon>Neobacillus</taxon>
    </lineage>
</organism>
<keyword evidence="3" id="KW-1185">Reference proteome</keyword>
<reference evidence="2 3" key="1">
    <citation type="journal article" date="2017" name="Int. J. Syst. Evol. Microbiol.">
        <title>Bacillus notoginsengisoli sp. nov., a novel bacterium isolated from the rhizosphere of Panax notoginseng.</title>
        <authorList>
            <person name="Zhang M.Y."/>
            <person name="Cheng J."/>
            <person name="Cai Y."/>
            <person name="Zhang T.Y."/>
            <person name="Wu Y.Y."/>
            <person name="Manikprabhu D."/>
            <person name="Li W.J."/>
            <person name="Zhang Y.X."/>
        </authorList>
    </citation>
    <scope>NUCLEOTIDE SEQUENCE [LARGE SCALE GENOMIC DNA]</scope>
    <source>
        <strain evidence="2 3">JCM 30743</strain>
    </source>
</reference>
<accession>A0A417YYL9</accession>
<evidence type="ECO:0000256" key="1">
    <source>
        <dbReference type="SAM" id="Phobius"/>
    </source>
</evidence>
<dbReference type="Gene3D" id="3.40.50.1820">
    <property type="entry name" value="alpha/beta hydrolase"/>
    <property type="match status" value="1"/>
</dbReference>
<sequence>MSNTDHSLKIATDLAYIDLDIITNNMDFNKKSPPTIQEILEAAKEQEQKETVQKIEKILNNPNNEELKSQVLSWKLVDVHNKNKAHGNGFYGCVIDTNEGLIASFRGSEPITNPQHAEQDWKDADIGLVNSTMTQQQAEAEVFLEKINNSKYIQGYDNITFAGHSLGGNLAFHATIMSTEYENIYRNLTQSANFDGPGFSNEYIEMHADRIAMVNDKMNHYQWSVVGTILESLPGVDRQTLKSELAEKGPLKWLIHEIGGKHSTDTLVFGPDGKALAGQKTDYEHIMGKFTEFIDRVPAPIGNLLTDVLGGIIIVATWDSPWVKVAMGAGALLLLVTVGPAALAAFAGKVILAIVAFAAIEMALDNLGDIWASAVNLAKDIGKALSWTGQQLANVIDFIGQEVGRVNNWLRNLFGLGTAAVATPLIEVNTYKLRQYAARLESVKARLRQLDSDMNSLYWKAGFLDLLSVIRANNLPSSAKMNKYIHYLEDTATAFESAERNIMSSV</sequence>
<dbReference type="OrthoDB" id="9769481at2"/>
<feature type="transmembrane region" description="Helical" evidence="1">
    <location>
        <begin position="330"/>
        <end position="360"/>
    </location>
</feature>
<protein>
    <submittedName>
        <fullName evidence="2">DUF2974 domain-containing protein</fullName>
    </submittedName>
</protein>
<dbReference type="InterPro" id="IPR029058">
    <property type="entry name" value="AB_hydrolase_fold"/>
</dbReference>
<name>A0A417YYL9_9BACI</name>
<keyword evidence="1" id="KW-0472">Membrane</keyword>
<proteinExistence type="predicted"/>